<comment type="caution">
    <text evidence="1">The sequence shown here is derived from an EMBL/GenBank/DDBJ whole genome shotgun (WGS) entry which is preliminary data.</text>
</comment>
<protein>
    <submittedName>
        <fullName evidence="1">Uncharacterized protein</fullName>
    </submittedName>
</protein>
<organism evidence="1 2">
    <name type="scientific">Prymnesium parvum</name>
    <name type="common">Toxic golden alga</name>
    <dbReference type="NCBI Taxonomy" id="97485"/>
    <lineage>
        <taxon>Eukaryota</taxon>
        <taxon>Haptista</taxon>
        <taxon>Haptophyta</taxon>
        <taxon>Prymnesiophyceae</taxon>
        <taxon>Prymnesiales</taxon>
        <taxon>Prymnesiaceae</taxon>
        <taxon>Prymnesium</taxon>
    </lineage>
</organism>
<keyword evidence="2" id="KW-1185">Reference proteome</keyword>
<dbReference type="Proteomes" id="UP001515480">
    <property type="component" value="Unassembled WGS sequence"/>
</dbReference>
<name>A0AB34ILG0_PRYPA</name>
<accession>A0AB34ILG0</accession>
<dbReference type="EMBL" id="JBGBPQ010000024">
    <property type="protein sequence ID" value="KAL1499982.1"/>
    <property type="molecule type" value="Genomic_DNA"/>
</dbReference>
<gene>
    <name evidence="1" type="ORF">AB1Y20_012660</name>
</gene>
<evidence type="ECO:0000313" key="1">
    <source>
        <dbReference type="EMBL" id="KAL1499982.1"/>
    </source>
</evidence>
<dbReference type="AlphaFoldDB" id="A0AB34ILG0"/>
<evidence type="ECO:0000313" key="2">
    <source>
        <dbReference type="Proteomes" id="UP001515480"/>
    </source>
</evidence>
<reference evidence="1 2" key="1">
    <citation type="journal article" date="2024" name="Science">
        <title>Giant polyketide synthase enzymes in the biosynthesis of giant marine polyether toxins.</title>
        <authorList>
            <person name="Fallon T.R."/>
            <person name="Shende V.V."/>
            <person name="Wierzbicki I.H."/>
            <person name="Pendleton A.L."/>
            <person name="Watervoot N.F."/>
            <person name="Auber R.P."/>
            <person name="Gonzalez D.J."/>
            <person name="Wisecaver J.H."/>
            <person name="Moore B.S."/>
        </authorList>
    </citation>
    <scope>NUCLEOTIDE SEQUENCE [LARGE SCALE GENOMIC DNA]</scope>
    <source>
        <strain evidence="1 2">12B1</strain>
    </source>
</reference>
<proteinExistence type="predicted"/>
<sequence>MAAAATAAGTGVAPPVGAAAQAVAPLARLGAGPSVTTISRHVGAVTALDPDEWAVPRDSPVVTAFPYLQWSISPAGGPALVAMSELQGICITACSFDLDDHALSRALRGANLIETGLSAAACSAILHELHDARLLDVAFQGEGDFWEALMGSALVDRSALACQLSWLEAYDPFDLPGVAAVPAVPAVAGRRGQPATPASRASCASNSANAGQSRVEVEWGDEWQLGTI</sequence>